<dbReference type="PROSITE" id="PS50157">
    <property type="entry name" value="ZINC_FINGER_C2H2_2"/>
    <property type="match status" value="2"/>
</dbReference>
<keyword evidence="1" id="KW-0862">Zinc</keyword>
<dbReference type="SMART" id="SM00355">
    <property type="entry name" value="ZnF_C2H2"/>
    <property type="match status" value="2"/>
</dbReference>
<dbReference type="Gene3D" id="3.30.160.60">
    <property type="entry name" value="Classic Zinc Finger"/>
    <property type="match status" value="1"/>
</dbReference>
<dbReference type="GeneID" id="115034915"/>
<evidence type="ECO:0000256" key="1">
    <source>
        <dbReference type="PROSITE-ProRule" id="PRU00042"/>
    </source>
</evidence>
<dbReference type="PANTHER" id="PTHR31511">
    <property type="entry name" value="PROTEIN CBG23764"/>
    <property type="match status" value="1"/>
</dbReference>
<feature type="domain" description="C2H2-type" evidence="2">
    <location>
        <begin position="2"/>
        <end position="29"/>
    </location>
</feature>
<dbReference type="AlphaFoldDB" id="A0A8R2JX67"/>
<dbReference type="SUPFAM" id="SSF57667">
    <property type="entry name" value="beta-beta-alpha zinc fingers"/>
    <property type="match status" value="1"/>
</dbReference>
<dbReference type="Proteomes" id="UP000007819">
    <property type="component" value="Unassembled WGS sequence"/>
</dbReference>
<dbReference type="KEGG" id="api:115034915"/>
<evidence type="ECO:0000313" key="3">
    <source>
        <dbReference type="EnsemblMetazoa" id="XP_029348310.1"/>
    </source>
</evidence>
<organism evidence="3 4">
    <name type="scientific">Acyrthosiphon pisum</name>
    <name type="common">Pea aphid</name>
    <dbReference type="NCBI Taxonomy" id="7029"/>
    <lineage>
        <taxon>Eukaryota</taxon>
        <taxon>Metazoa</taxon>
        <taxon>Ecdysozoa</taxon>
        <taxon>Arthropoda</taxon>
        <taxon>Hexapoda</taxon>
        <taxon>Insecta</taxon>
        <taxon>Pterygota</taxon>
        <taxon>Neoptera</taxon>
        <taxon>Paraneoptera</taxon>
        <taxon>Hemiptera</taxon>
        <taxon>Sternorrhyncha</taxon>
        <taxon>Aphidomorpha</taxon>
        <taxon>Aphidoidea</taxon>
        <taxon>Aphididae</taxon>
        <taxon>Macrosiphini</taxon>
        <taxon>Acyrthosiphon</taxon>
    </lineage>
</organism>
<dbReference type="EnsemblMetazoa" id="XM_029492450.1">
    <property type="protein sequence ID" value="XP_029348310.1"/>
    <property type="gene ID" value="LOC115034915"/>
</dbReference>
<dbReference type="OrthoDB" id="6620648at2759"/>
<name>A0A8R2JX67_ACYPI</name>
<evidence type="ECO:0000313" key="4">
    <source>
        <dbReference type="Proteomes" id="UP000007819"/>
    </source>
</evidence>
<reference evidence="4" key="1">
    <citation type="submission" date="2010-06" db="EMBL/GenBank/DDBJ databases">
        <authorList>
            <person name="Jiang H."/>
            <person name="Abraham K."/>
            <person name="Ali S."/>
            <person name="Alsbrooks S.L."/>
            <person name="Anim B.N."/>
            <person name="Anosike U.S."/>
            <person name="Attaway T."/>
            <person name="Bandaranaike D.P."/>
            <person name="Battles P.K."/>
            <person name="Bell S.N."/>
            <person name="Bell A.V."/>
            <person name="Beltran B."/>
            <person name="Bickham C."/>
            <person name="Bustamante Y."/>
            <person name="Caleb T."/>
            <person name="Canada A."/>
            <person name="Cardenas V."/>
            <person name="Carter K."/>
            <person name="Chacko J."/>
            <person name="Chandrabose M.N."/>
            <person name="Chavez D."/>
            <person name="Chavez A."/>
            <person name="Chen L."/>
            <person name="Chu H.-S."/>
            <person name="Claassen K.J."/>
            <person name="Cockrell R."/>
            <person name="Collins M."/>
            <person name="Cooper J.A."/>
            <person name="Cree A."/>
            <person name="Curry S.M."/>
            <person name="Da Y."/>
            <person name="Dao M.D."/>
            <person name="Das B."/>
            <person name="Davila M.-L."/>
            <person name="Davy-Carroll L."/>
            <person name="Denson S."/>
            <person name="Dinh H."/>
            <person name="Ebong V.E."/>
            <person name="Edwards J.R."/>
            <person name="Egan A."/>
            <person name="El-Daye J."/>
            <person name="Escobedo L."/>
            <person name="Fernandez S."/>
            <person name="Fernando P.R."/>
            <person name="Flagg N."/>
            <person name="Forbes L.D."/>
            <person name="Fowler R.G."/>
            <person name="Fu Q."/>
            <person name="Gabisi R.A."/>
            <person name="Ganer J."/>
            <person name="Garbino Pronczuk A."/>
            <person name="Garcia R.M."/>
            <person name="Garner T."/>
            <person name="Garrett T.E."/>
            <person name="Gonzalez D.A."/>
            <person name="Hamid H."/>
            <person name="Hawkins E.S."/>
            <person name="Hirani K."/>
            <person name="Hogues M.E."/>
            <person name="Hollins B."/>
            <person name="Hsiao C.-H."/>
            <person name="Jabil R."/>
            <person name="James M.L."/>
            <person name="Jhangiani S.N."/>
            <person name="Johnson B."/>
            <person name="Johnson Q."/>
            <person name="Joshi V."/>
            <person name="Kalu J.B."/>
            <person name="Kam C."/>
            <person name="Kashfia A."/>
            <person name="Keebler J."/>
            <person name="Kisamo H."/>
            <person name="Kovar C.L."/>
            <person name="Lago L.A."/>
            <person name="Lai C.-Y."/>
            <person name="Laidlaw J."/>
            <person name="Lara F."/>
            <person name="Le T.-K."/>
            <person name="Lee S.L."/>
            <person name="Legall F.H."/>
            <person name="Lemon S.J."/>
            <person name="Lewis L.R."/>
            <person name="Li B."/>
            <person name="Liu Y."/>
            <person name="Liu Y.-S."/>
            <person name="Lopez J."/>
            <person name="Lozado R.J."/>
            <person name="Lu J."/>
            <person name="Madu R.C."/>
            <person name="Maheshwari M."/>
            <person name="Maheshwari R."/>
            <person name="Malloy K."/>
            <person name="Martinez E."/>
            <person name="Mathew T."/>
            <person name="Mercado I.C."/>
            <person name="Mercado C."/>
            <person name="Meyer B."/>
            <person name="Montgomery K."/>
            <person name="Morgan M.B."/>
            <person name="Munidasa M."/>
            <person name="Nazareth L.V."/>
            <person name="Nelson J."/>
            <person name="Ng B.M."/>
            <person name="Nguyen N.B."/>
            <person name="Nguyen P.Q."/>
            <person name="Nguyen T."/>
            <person name="Obregon M."/>
            <person name="Okwuonu G.O."/>
            <person name="Onwere C.G."/>
            <person name="Orozco G."/>
            <person name="Parra A."/>
            <person name="Patel S."/>
            <person name="Patil S."/>
            <person name="Perez A."/>
            <person name="Perez Y."/>
            <person name="Pham C."/>
            <person name="Primus E.L."/>
            <person name="Pu L.-L."/>
            <person name="Puazo M."/>
            <person name="Qin X."/>
            <person name="Quiroz J.B."/>
            <person name="Reese J."/>
            <person name="Richards S."/>
            <person name="Rives C.M."/>
            <person name="Robberts R."/>
            <person name="Ruiz S.J."/>
            <person name="Ruiz M.J."/>
            <person name="Santibanez J."/>
            <person name="Schneider B.W."/>
            <person name="Sisson I."/>
            <person name="Smith M."/>
            <person name="Sodergren E."/>
            <person name="Song X.-Z."/>
            <person name="Song B.B."/>
            <person name="Summersgill H."/>
            <person name="Thelus R."/>
            <person name="Thornton R.D."/>
            <person name="Trejos Z.Y."/>
            <person name="Usmani K."/>
            <person name="Vattathil S."/>
            <person name="Villasana D."/>
            <person name="Walker D.L."/>
            <person name="Wang S."/>
            <person name="Wang K."/>
            <person name="White C.S."/>
            <person name="Williams A.C."/>
            <person name="Williamson J."/>
            <person name="Wilson K."/>
            <person name="Woghiren I.O."/>
            <person name="Woodworth J.R."/>
            <person name="Worley K.C."/>
            <person name="Wright R.A."/>
            <person name="Wu W."/>
            <person name="Young L."/>
            <person name="Zhang L."/>
            <person name="Zhang J."/>
            <person name="Zhu Y."/>
            <person name="Muzny D.M."/>
            <person name="Weinstock G."/>
            <person name="Gibbs R.A."/>
        </authorList>
    </citation>
    <scope>NUCLEOTIDE SEQUENCE [LARGE SCALE GENOMIC DNA]</scope>
    <source>
        <strain evidence="4">LSR1</strain>
    </source>
</reference>
<dbReference type="GO" id="GO:0008270">
    <property type="term" value="F:zinc ion binding"/>
    <property type="evidence" value="ECO:0007669"/>
    <property type="project" value="UniProtKB-KW"/>
</dbReference>
<reference evidence="3" key="2">
    <citation type="submission" date="2022-06" db="UniProtKB">
        <authorList>
            <consortium name="EnsemblMetazoa"/>
        </authorList>
    </citation>
    <scope>IDENTIFICATION</scope>
</reference>
<sequence>MFKCVQCPLVFGRKDSLVRHEITHTGIRFPCTVCTSTFNYKSCVNRHLKNIHGIVNIRTHLRPIPATPIITQPAPAQQVQIAPQIFVPDVPAGGSNAISDDDDILCMEAMDDFEDNDILCMKAMDAFEDTDSYTVAVNGKRVSTANTTSAANAKKIRLNLVKSPGFVEILSSANRKIVWYYAKNITNTMIYSDFLRPLMPELVNLLKTHVKKHAIKFNLKLEATYNRPNVPNSSENRAFKTSAVELYPHSDIRTIVERAYIKLMKEKDDYSGRGSGFSLESIDGLLLAVYKYTPLGGSSYIELPTYIDRKRGTINPQNTDQECFKWAILARHAANNVSDKYKYCVGENYRKHEDNIFRRYHVPHTTVRY</sequence>
<dbReference type="RefSeq" id="XP_029348310.1">
    <property type="nucleotide sequence ID" value="XM_029492450.1"/>
</dbReference>
<evidence type="ECO:0000259" key="2">
    <source>
        <dbReference type="PROSITE" id="PS50157"/>
    </source>
</evidence>
<keyword evidence="1" id="KW-0863">Zinc-finger</keyword>
<dbReference type="InterPro" id="IPR013087">
    <property type="entry name" value="Znf_C2H2_type"/>
</dbReference>
<dbReference type="PROSITE" id="PS00028">
    <property type="entry name" value="ZINC_FINGER_C2H2_1"/>
    <property type="match status" value="2"/>
</dbReference>
<protein>
    <recommendedName>
        <fullName evidence="2">C2H2-type domain-containing protein</fullName>
    </recommendedName>
</protein>
<proteinExistence type="predicted"/>
<dbReference type="PANTHER" id="PTHR31511:SF12">
    <property type="entry name" value="RHO TERMINATION FACTOR N-TERMINAL DOMAIN-CONTAINING PROTEIN"/>
    <property type="match status" value="1"/>
</dbReference>
<feature type="domain" description="C2H2-type" evidence="2">
    <location>
        <begin position="29"/>
        <end position="52"/>
    </location>
</feature>
<dbReference type="InterPro" id="IPR036236">
    <property type="entry name" value="Znf_C2H2_sf"/>
</dbReference>
<accession>A0A8R2JX67</accession>
<keyword evidence="1" id="KW-0479">Metal-binding</keyword>
<keyword evidence="4" id="KW-1185">Reference proteome</keyword>